<dbReference type="Proteomes" id="UP000297703">
    <property type="component" value="Unassembled WGS sequence"/>
</dbReference>
<reference evidence="2 3" key="2">
    <citation type="submission" date="2019-04" db="EMBL/GenBank/DDBJ databases">
        <title>The genome sequence of big-headed turtle.</title>
        <authorList>
            <person name="Gong S."/>
        </authorList>
    </citation>
    <scope>NUCLEOTIDE SEQUENCE [LARGE SCALE GENOMIC DNA]</scope>
    <source>
        <strain evidence="2">DO16091913</strain>
        <tissue evidence="2">Muscle</tissue>
    </source>
</reference>
<feature type="compositionally biased region" description="Low complexity" evidence="1">
    <location>
        <begin position="135"/>
        <end position="153"/>
    </location>
</feature>
<organism evidence="2 3">
    <name type="scientific">Platysternon megacephalum</name>
    <name type="common">big-headed turtle</name>
    <dbReference type="NCBI Taxonomy" id="55544"/>
    <lineage>
        <taxon>Eukaryota</taxon>
        <taxon>Metazoa</taxon>
        <taxon>Chordata</taxon>
        <taxon>Craniata</taxon>
        <taxon>Vertebrata</taxon>
        <taxon>Euteleostomi</taxon>
        <taxon>Archelosauria</taxon>
        <taxon>Testudinata</taxon>
        <taxon>Testudines</taxon>
        <taxon>Cryptodira</taxon>
        <taxon>Durocryptodira</taxon>
        <taxon>Testudinoidea</taxon>
        <taxon>Platysternidae</taxon>
        <taxon>Platysternon</taxon>
    </lineage>
</organism>
<reference evidence="2 3" key="1">
    <citation type="submission" date="2019-04" db="EMBL/GenBank/DDBJ databases">
        <title>Draft genome of the big-headed turtle Platysternon megacephalum.</title>
        <authorList>
            <person name="Gong S."/>
        </authorList>
    </citation>
    <scope>NUCLEOTIDE SEQUENCE [LARGE SCALE GENOMIC DNA]</scope>
    <source>
        <strain evidence="2">DO16091913</strain>
        <tissue evidence="2">Muscle</tissue>
    </source>
</reference>
<evidence type="ECO:0000256" key="1">
    <source>
        <dbReference type="SAM" id="MobiDB-lite"/>
    </source>
</evidence>
<dbReference type="AlphaFoldDB" id="A0A4D9DPX3"/>
<feature type="region of interest" description="Disordered" evidence="1">
    <location>
        <begin position="19"/>
        <end position="153"/>
    </location>
</feature>
<accession>A0A4D9DPX3</accession>
<feature type="compositionally biased region" description="Low complexity" evidence="1">
    <location>
        <begin position="64"/>
        <end position="80"/>
    </location>
</feature>
<protein>
    <submittedName>
        <fullName evidence="2">Transmembrane protein 261-like protein</fullName>
    </submittedName>
</protein>
<comment type="caution">
    <text evidence="2">The sequence shown here is derived from an EMBL/GenBank/DDBJ whole genome shotgun (WGS) entry which is preliminary data.</text>
</comment>
<proteinExistence type="predicted"/>
<keyword evidence="2" id="KW-0472">Membrane</keyword>
<gene>
    <name evidence="2" type="ORF">DR999_PMT18926</name>
</gene>
<keyword evidence="3" id="KW-1185">Reference proteome</keyword>
<feature type="compositionally biased region" description="Low complexity" evidence="1">
    <location>
        <begin position="100"/>
        <end position="117"/>
    </location>
</feature>
<evidence type="ECO:0000313" key="3">
    <source>
        <dbReference type="Proteomes" id="UP000297703"/>
    </source>
</evidence>
<feature type="region of interest" description="Disordered" evidence="1">
    <location>
        <begin position="171"/>
        <end position="202"/>
    </location>
</feature>
<keyword evidence="2" id="KW-0812">Transmembrane</keyword>
<sequence length="202" mass="20930">MSGLGSATAGFARTFVIPLRGCGQGGHTEQPAGPRSRARKRRAAPRGTADSSAELLGSAREVAPRTPAGGAAGARAGAARQRPRRLHTVPQRQRPAAPGPSFAGSRRAAPRARGAPRLNPPRRNHQITPATYPSAARRGAQTPRAAAAAQATPALRLLPITVTSARPAATALYMQKRGRGPEPRPSPAIGAQLSRQVGPRRG</sequence>
<name>A0A4D9DPX3_9SAUR</name>
<evidence type="ECO:0000313" key="2">
    <source>
        <dbReference type="EMBL" id="TFJ99094.1"/>
    </source>
</evidence>
<dbReference type="EMBL" id="QXTE01000350">
    <property type="protein sequence ID" value="TFJ99094.1"/>
    <property type="molecule type" value="Genomic_DNA"/>
</dbReference>